<evidence type="ECO:0000313" key="1">
    <source>
        <dbReference type="EMBL" id="KAJ4329161.1"/>
    </source>
</evidence>
<name>A0A9W8WNG5_9HYPO</name>
<dbReference type="Proteomes" id="UP001140502">
    <property type="component" value="Unassembled WGS sequence"/>
</dbReference>
<dbReference type="AlphaFoldDB" id="A0A9W8WNG5"/>
<accession>A0A9W8WNG5</accession>
<proteinExistence type="predicted"/>
<dbReference type="EMBL" id="JAPEUR010000003">
    <property type="protein sequence ID" value="KAJ4329161.1"/>
    <property type="molecule type" value="Genomic_DNA"/>
</dbReference>
<comment type="caution">
    <text evidence="1">The sequence shown here is derived from an EMBL/GenBank/DDBJ whole genome shotgun (WGS) entry which is preliminary data.</text>
</comment>
<reference evidence="1" key="1">
    <citation type="submission" date="2022-10" db="EMBL/GenBank/DDBJ databases">
        <title>Tapping the CABI collections for fungal endophytes: first genome assemblies for Collariella, Neodidymelliopsis, Ascochyta clinopodiicola, Didymella pomorum, Didymosphaeria variabile, Neocosmospora piperis and Neocucurbitaria cava.</title>
        <authorList>
            <person name="Hill R."/>
        </authorList>
    </citation>
    <scope>NUCLEOTIDE SEQUENCE</scope>
    <source>
        <strain evidence="1">IMI 366586</strain>
    </source>
</reference>
<gene>
    <name evidence="1" type="ORF">N0V84_000286</name>
</gene>
<evidence type="ECO:0000313" key="2">
    <source>
        <dbReference type="Proteomes" id="UP001140502"/>
    </source>
</evidence>
<organism evidence="1 2">
    <name type="scientific">Fusarium piperis</name>
    <dbReference type="NCBI Taxonomy" id="1435070"/>
    <lineage>
        <taxon>Eukaryota</taxon>
        <taxon>Fungi</taxon>
        <taxon>Dikarya</taxon>
        <taxon>Ascomycota</taxon>
        <taxon>Pezizomycotina</taxon>
        <taxon>Sordariomycetes</taxon>
        <taxon>Hypocreomycetidae</taxon>
        <taxon>Hypocreales</taxon>
        <taxon>Nectriaceae</taxon>
        <taxon>Fusarium</taxon>
        <taxon>Fusarium solani species complex</taxon>
    </lineage>
</organism>
<protein>
    <submittedName>
        <fullName evidence="1">Uncharacterized protein</fullName>
    </submittedName>
</protein>
<sequence length="153" mass="17649">MITPIPPSREEQVGYYYGLNSRPRLIARSSTNPWEHKHDGFYPVPKSFDLVGKHPMIKPWNDSTSALRQGIGRILQEVDWTAIDVLRIGYDINYWTGEDFGHPEKPVTLLITVRKDSTSWAKAHRVVMACRAVLQQCDLHDVHVEMKQPREDV</sequence>
<dbReference type="OrthoDB" id="5424209at2759"/>
<keyword evidence="2" id="KW-1185">Reference proteome</keyword>